<feature type="region of interest" description="Disordered" evidence="6">
    <location>
        <begin position="81"/>
        <end position="108"/>
    </location>
</feature>
<dbReference type="SMART" id="SM00355">
    <property type="entry name" value="ZnF_C2H2"/>
    <property type="match status" value="5"/>
</dbReference>
<evidence type="ECO:0000313" key="9">
    <source>
        <dbReference type="WBParaSite" id="maker-uti_cns_0010923-snap-gene-0.2-mRNA-1"/>
    </source>
</evidence>
<feature type="compositionally biased region" description="Pro residues" evidence="6">
    <location>
        <begin position="563"/>
        <end position="574"/>
    </location>
</feature>
<feature type="compositionally biased region" description="Basic and acidic residues" evidence="6">
    <location>
        <begin position="140"/>
        <end position="154"/>
    </location>
</feature>
<evidence type="ECO:0000256" key="3">
    <source>
        <dbReference type="ARBA" id="ARBA00022771"/>
    </source>
</evidence>
<feature type="region of interest" description="Disordered" evidence="6">
    <location>
        <begin position="1196"/>
        <end position="1216"/>
    </location>
</feature>
<dbReference type="AlphaFoldDB" id="A0A1I8IAL5"/>
<evidence type="ECO:0000256" key="4">
    <source>
        <dbReference type="ARBA" id="ARBA00022833"/>
    </source>
</evidence>
<dbReference type="FunFam" id="3.30.160.60:FF:000446">
    <property type="entry name" value="Zinc finger protein"/>
    <property type="match status" value="1"/>
</dbReference>
<feature type="domain" description="C2H2-type" evidence="7">
    <location>
        <begin position="181"/>
        <end position="208"/>
    </location>
</feature>
<keyword evidence="2" id="KW-0677">Repeat</keyword>
<sequence length="1268" mass="136813">MQQQLSVQGTALSSSSSVADSASSSAAALLEENLRFYQQVAAAAAWWRHQLQLAGAAIGSYPIATKDWQTPQLRALQHLPQPQAPPQEQPPPSSAAKELLADDDSQPSSTVRYTIDAFLASDGRSSRRVGSGAGRPPKSPTKERSRASRFECSDCGRSYATSSNLSRHRQTHRSLDSQGARRCQHCGKAYVSMPALAMHLMTHSLKHRCHVCGKSFSRPCAEIPRHLQTHLQTVSNSQPTGEKPFGCAHCGRAFADRSNLRAHMQTHTGERQHRCHRCGRGFALRAYLSKHLESRACCRGEAEKAMKVETISTIQACRPVVLVKFLACQFYCPDLSGRRFEFRDGGRSPDMMRAPSHQVSRDPPGFIEASPGGGVGEAGDCRQFLGNRFRKLGPGRWAMKRCATSMQKLLLGEFVTGKLVHWGASFGEGASFDGASTLKQHQRRQHQRRQHQRRQHQRRQHQRRQHSSTEAPAQSASTRGASTRGASTRGASTRGASTRGASTRGASTRGASTRGASTRGASTRGASTRGASTRGASTRGASTRGASTRGASTRGASTRAPAPEAPAPEAPAPEAPAERRQHQRAPAPEAPAPEAPAPEIIKLSAGGGGGASAGSARLDWSSAASWLSKKPDSRGGQVEVKFSSVTSGACRWLLPGLPDSSRVLDRNGCDSSSDWPRRRPPPLPAAEFLHIGDSSDTWVVPLLLLLRRRRLSRLSSKPPELTLAFPAEFTLAFLFALLAFFDCPELPVPLILACRRFCSQALRHCGVHRLCSRHFSQPSRIRSVVQRHEQVSLGKVEQQAQQPGQAKQAGQCHGQLHLTPKVRQQVRLRAADGVALGELDKHDDEDQEVGQAHQQHGGQEGVVGAQLLGQPARLWRRGGRVRGQVGRLQLDELPVPQAGCDGHNDRWGGVAQQAVVPELHLAEPADLISQSLAHLSKRGVHSWQHNNETLGVHHALAQQPAEHAEQSVAESGRRIEADKVKRVSQQQGEAQAVVHPVRARSTGECIRHSRCVSGPSQTVPGSTTAAKLVRCSQLQAVRLLSDSSATGRQPRSDRELSAWRKTQRRSAEPTLELSRCGSSSRTRSSTPLSSRAPSAAEYSVACTILDATGWPALPRRLIRRGRLTTLVTMDTGGDAAENEEAEFPLLSKLTFTAAESDCISAEPERMRRTDMAAEGGGRGSMLVPLPRLSKVRMTAPAASASLRPSSASSLPDSADAVQTSLDPKAVTPFSRSPTVWRISKALALAKAVEASDSSRLAKPETSVALSNS</sequence>
<organism evidence="8 9">
    <name type="scientific">Macrostomum lignano</name>
    <dbReference type="NCBI Taxonomy" id="282301"/>
    <lineage>
        <taxon>Eukaryota</taxon>
        <taxon>Metazoa</taxon>
        <taxon>Spiralia</taxon>
        <taxon>Lophotrochozoa</taxon>
        <taxon>Platyhelminthes</taxon>
        <taxon>Rhabditophora</taxon>
        <taxon>Macrostomorpha</taxon>
        <taxon>Macrostomida</taxon>
        <taxon>Macrostomidae</taxon>
        <taxon>Macrostomum</taxon>
    </lineage>
</organism>
<feature type="compositionally biased region" description="Pro residues" evidence="6">
    <location>
        <begin position="82"/>
        <end position="93"/>
    </location>
</feature>
<name>A0A1I8IAL5_9PLAT</name>
<dbReference type="GO" id="GO:0005634">
    <property type="term" value="C:nucleus"/>
    <property type="evidence" value="ECO:0007669"/>
    <property type="project" value="TreeGrafter"/>
</dbReference>
<dbReference type="SUPFAM" id="SSF141571">
    <property type="entry name" value="Pentapeptide repeat-like"/>
    <property type="match status" value="1"/>
</dbReference>
<protein>
    <submittedName>
        <fullName evidence="9">C2H2-type domain-containing protein</fullName>
    </submittedName>
</protein>
<dbReference type="GO" id="GO:0000981">
    <property type="term" value="F:DNA-binding transcription factor activity, RNA polymerase II-specific"/>
    <property type="evidence" value="ECO:0007669"/>
    <property type="project" value="TreeGrafter"/>
</dbReference>
<feature type="region of interest" description="Disordered" evidence="6">
    <location>
        <begin position="1042"/>
        <end position="1092"/>
    </location>
</feature>
<dbReference type="GO" id="GO:0008270">
    <property type="term" value="F:zinc ion binding"/>
    <property type="evidence" value="ECO:0007669"/>
    <property type="project" value="UniProtKB-KW"/>
</dbReference>
<evidence type="ECO:0000256" key="6">
    <source>
        <dbReference type="SAM" id="MobiDB-lite"/>
    </source>
</evidence>
<feature type="region of interest" description="Disordered" evidence="6">
    <location>
        <begin position="437"/>
        <end position="616"/>
    </location>
</feature>
<dbReference type="InterPro" id="IPR036236">
    <property type="entry name" value="Znf_C2H2_sf"/>
</dbReference>
<dbReference type="PROSITE" id="PS00028">
    <property type="entry name" value="ZINC_FINGER_C2H2_1"/>
    <property type="match status" value="3"/>
</dbReference>
<accession>A0A1I8IAL5</accession>
<evidence type="ECO:0000313" key="8">
    <source>
        <dbReference type="Proteomes" id="UP000095280"/>
    </source>
</evidence>
<keyword evidence="1" id="KW-0479">Metal-binding</keyword>
<dbReference type="Gene3D" id="3.30.160.60">
    <property type="entry name" value="Classic Zinc Finger"/>
    <property type="match status" value="4"/>
</dbReference>
<dbReference type="Proteomes" id="UP000095280">
    <property type="component" value="Unplaced"/>
</dbReference>
<feature type="region of interest" description="Disordered" evidence="6">
    <location>
        <begin position="1249"/>
        <end position="1268"/>
    </location>
</feature>
<keyword evidence="8" id="KW-1185">Reference proteome</keyword>
<dbReference type="Gene3D" id="2.160.20.80">
    <property type="entry name" value="E3 ubiquitin-protein ligase SopA"/>
    <property type="match status" value="1"/>
</dbReference>
<feature type="domain" description="C2H2-type" evidence="7">
    <location>
        <begin position="150"/>
        <end position="177"/>
    </location>
</feature>
<keyword evidence="4" id="KW-0862">Zinc</keyword>
<feature type="domain" description="C2H2-type" evidence="7">
    <location>
        <begin position="273"/>
        <end position="303"/>
    </location>
</feature>
<reference evidence="9" key="1">
    <citation type="submission" date="2016-11" db="UniProtKB">
        <authorList>
            <consortium name="WormBaseParasite"/>
        </authorList>
    </citation>
    <scope>IDENTIFICATION</scope>
</reference>
<dbReference type="PANTHER" id="PTHR24408">
    <property type="entry name" value="ZINC FINGER PROTEIN"/>
    <property type="match status" value="1"/>
</dbReference>
<feature type="compositionally biased region" description="Basic residues" evidence="6">
    <location>
        <begin position="440"/>
        <end position="466"/>
    </location>
</feature>
<feature type="domain" description="C2H2-type" evidence="7">
    <location>
        <begin position="245"/>
        <end position="272"/>
    </location>
</feature>
<dbReference type="PROSITE" id="PS50157">
    <property type="entry name" value="ZINC_FINGER_C2H2_2"/>
    <property type="match status" value="4"/>
</dbReference>
<dbReference type="GO" id="GO:0043565">
    <property type="term" value="F:sequence-specific DNA binding"/>
    <property type="evidence" value="ECO:0007669"/>
    <property type="project" value="TreeGrafter"/>
</dbReference>
<dbReference type="Pfam" id="PF00096">
    <property type="entry name" value="zf-C2H2"/>
    <property type="match status" value="2"/>
</dbReference>
<proteinExistence type="predicted"/>
<keyword evidence="3 5" id="KW-0863">Zinc-finger</keyword>
<feature type="region of interest" description="Disordered" evidence="6">
    <location>
        <begin position="124"/>
        <end position="178"/>
    </location>
</feature>
<dbReference type="WBParaSite" id="maker-uti_cns_0010923-snap-gene-0.2-mRNA-1">
    <property type="protein sequence ID" value="maker-uti_cns_0010923-snap-gene-0.2-mRNA-1"/>
    <property type="gene ID" value="maker-uti_cns_0010923-snap-gene-0.2"/>
</dbReference>
<evidence type="ECO:0000256" key="5">
    <source>
        <dbReference type="PROSITE-ProRule" id="PRU00042"/>
    </source>
</evidence>
<dbReference type="InterPro" id="IPR013087">
    <property type="entry name" value="Znf_C2H2_type"/>
</dbReference>
<evidence type="ECO:0000259" key="7">
    <source>
        <dbReference type="PROSITE" id="PS50157"/>
    </source>
</evidence>
<feature type="compositionally biased region" description="Low complexity" evidence="6">
    <location>
        <begin position="1073"/>
        <end position="1092"/>
    </location>
</feature>
<feature type="compositionally biased region" description="Polar residues" evidence="6">
    <location>
        <begin position="468"/>
        <end position="556"/>
    </location>
</feature>
<evidence type="ECO:0000256" key="1">
    <source>
        <dbReference type="ARBA" id="ARBA00022723"/>
    </source>
</evidence>
<dbReference type="SUPFAM" id="SSF57667">
    <property type="entry name" value="beta-beta-alpha zinc fingers"/>
    <property type="match status" value="2"/>
</dbReference>
<dbReference type="FunFam" id="3.30.160.60:FF:000169">
    <property type="entry name" value="transcriptional repressor scratch 2"/>
    <property type="match status" value="1"/>
</dbReference>
<dbReference type="PANTHER" id="PTHR24408:SF58">
    <property type="entry name" value="TRANSCRIPTION FACTOR (TFIIIA), PUTATIVE (AFU_ORTHOLOGUE AFUA_1G05150)-RELATED"/>
    <property type="match status" value="1"/>
</dbReference>
<evidence type="ECO:0000256" key="2">
    <source>
        <dbReference type="ARBA" id="ARBA00022737"/>
    </source>
</evidence>